<dbReference type="FunFam" id="2.30.160.11:FF:000001">
    <property type="entry name" value="G-protein coupled receptor Mth"/>
    <property type="match status" value="1"/>
</dbReference>
<dbReference type="CDD" id="cd00251">
    <property type="entry name" value="Mth_Ecto"/>
    <property type="match status" value="1"/>
</dbReference>
<dbReference type="AlphaFoldDB" id="A0A6J2TZ91"/>
<evidence type="ECO:0000256" key="8">
    <source>
        <dbReference type="ARBA" id="ARBA00023136"/>
    </source>
</evidence>
<comment type="similarity">
    <text evidence="2">Belongs to the G-protein coupled receptor 2 family. Mth subfamily.</text>
</comment>
<dbReference type="PROSITE" id="PS50261">
    <property type="entry name" value="G_PROTEIN_RECEP_F2_4"/>
    <property type="match status" value="1"/>
</dbReference>
<dbReference type="GO" id="GO:0007166">
    <property type="term" value="P:cell surface receptor signaling pathway"/>
    <property type="evidence" value="ECO:0007669"/>
    <property type="project" value="InterPro"/>
</dbReference>
<evidence type="ECO:0000256" key="1">
    <source>
        <dbReference type="ARBA" id="ARBA00004651"/>
    </source>
</evidence>
<dbReference type="InterPro" id="IPR023311">
    <property type="entry name" value="Methusela_ecto_dom_2"/>
</dbReference>
<sequence>MSSARQLQRKIKRKVRPSGILMSREPIYIFTAVCNKIKWLYAIMIWIPIADLIEIHGCDYFDTVDLTGSKRFSNGSYLYERVLIPPYLTGEYDYEIIFDGHRINVPQHVRGCVCQMKACIRFCCHPQHLLVFNKRECTSVQPETISYSPYVNITLDHHKVVQKNITAEFVAQHGLPIPCAIHYALHPEQDVADNWSLFENGTLLRHYDRNYMSKMDYCLQPEKFDGHYKLTVHNCGIAVAEKWDKIMCRYVMICSIICIILTIFVYVLLPKLQKLHGKCFICYLLSLGVGCTALIIDQVGDWEYCLTTGYVGYFAIMAAFLWLAIMSFDLWNTFRGTIRHMTKAPFFLSYNIIAWSTALVLLAIVYAMDFIATEDTPLLWIPGVGYYSCWIKTEDWPAMIYFYGPMMLLIIFNVSMFIPTAVRIYKTQKEFQNIVGQARHRKMVNEWQTFSLFLRLFVIMGVTWIFEICSYLSSNHSTLRKFFIVADLLNSAQGILIFGLFVLKPSVWKLLLNRIQGKQTPEEADGSEEDISLYALEINKHY</sequence>
<evidence type="ECO:0000256" key="3">
    <source>
        <dbReference type="ARBA" id="ARBA00022475"/>
    </source>
</evidence>
<dbReference type="InterPro" id="IPR017981">
    <property type="entry name" value="GPCR_2-like_7TM"/>
</dbReference>
<proteinExistence type="inferred from homology"/>
<evidence type="ECO:0000256" key="5">
    <source>
        <dbReference type="ARBA" id="ARBA00022729"/>
    </source>
</evidence>
<protein>
    <submittedName>
        <fullName evidence="16">G-protein coupled receptor Mth-like isoform X1</fullName>
    </submittedName>
</protein>
<evidence type="ECO:0000259" key="14">
    <source>
        <dbReference type="PROSITE" id="PS50261"/>
    </source>
</evidence>
<dbReference type="SUPFAM" id="SSF63877">
    <property type="entry name" value="Methuselah ectodomain"/>
    <property type="match status" value="1"/>
</dbReference>
<dbReference type="Gene3D" id="2.170.180.11">
    <property type="entry name" value="Methuselah ectodomain, domain 2"/>
    <property type="match status" value="1"/>
</dbReference>
<dbReference type="PANTHER" id="PTHR47154">
    <property type="entry name" value="G-PROTEIN COUPLED RECEPTOR MTH-RELATED"/>
    <property type="match status" value="1"/>
</dbReference>
<feature type="transmembrane region" description="Helical" evidence="13">
    <location>
        <begin position="311"/>
        <end position="334"/>
    </location>
</feature>
<dbReference type="OrthoDB" id="6134459at2759"/>
<dbReference type="SUPFAM" id="SSF81321">
    <property type="entry name" value="Family A G protein-coupled receptor-like"/>
    <property type="match status" value="1"/>
</dbReference>
<keyword evidence="6 13" id="KW-1133">Transmembrane helix</keyword>
<dbReference type="InterPro" id="IPR036272">
    <property type="entry name" value="Methuselah_N_sf"/>
</dbReference>
<feature type="domain" description="G-protein coupled receptors family 2 profile 2" evidence="14">
    <location>
        <begin position="244"/>
        <end position="505"/>
    </location>
</feature>
<keyword evidence="15" id="KW-1185">Reference proteome</keyword>
<keyword evidence="5" id="KW-0732">Signal</keyword>
<accession>A0A6J2TZ91</accession>
<feature type="transmembrane region" description="Helical" evidence="13">
    <location>
        <begin position="452"/>
        <end position="473"/>
    </location>
</feature>
<dbReference type="CDD" id="cd15039">
    <property type="entry name" value="7tmB3_Methuselah-like"/>
    <property type="match status" value="1"/>
</dbReference>
<evidence type="ECO:0000256" key="9">
    <source>
        <dbReference type="ARBA" id="ARBA00023157"/>
    </source>
</evidence>
<dbReference type="InterPro" id="IPR051384">
    <property type="entry name" value="Mth_GPCR"/>
</dbReference>
<dbReference type="Gene3D" id="2.30.160.11">
    <property type="match status" value="1"/>
</dbReference>
<keyword evidence="4 13" id="KW-0812">Transmembrane</keyword>
<dbReference type="GO" id="GO:0008528">
    <property type="term" value="F:G protein-coupled peptide receptor activity"/>
    <property type="evidence" value="ECO:0007669"/>
    <property type="project" value="TreeGrafter"/>
</dbReference>
<dbReference type="InterPro" id="IPR044860">
    <property type="entry name" value="Methusela_ecto_dom_1"/>
</dbReference>
<evidence type="ECO:0000256" key="13">
    <source>
        <dbReference type="SAM" id="Phobius"/>
    </source>
</evidence>
<keyword evidence="9" id="KW-1015">Disulfide bond</keyword>
<keyword evidence="7" id="KW-0297">G-protein coupled receptor</keyword>
<dbReference type="Proteomes" id="UP000504634">
    <property type="component" value="Unplaced"/>
</dbReference>
<keyword evidence="11" id="KW-0325">Glycoprotein</keyword>
<feature type="transmembrane region" description="Helical" evidence="13">
    <location>
        <begin position="281"/>
        <end position="299"/>
    </location>
</feature>
<dbReference type="RefSeq" id="XP_030380157.1">
    <property type="nucleotide sequence ID" value="XM_030524297.1"/>
</dbReference>
<evidence type="ECO:0000256" key="2">
    <source>
        <dbReference type="ARBA" id="ARBA00008979"/>
    </source>
</evidence>
<feature type="transmembrane region" description="Helical" evidence="13">
    <location>
        <begin position="479"/>
        <end position="503"/>
    </location>
</feature>
<keyword evidence="12" id="KW-0807">Transducer</keyword>
<feature type="transmembrane region" description="Helical" evidence="13">
    <location>
        <begin position="250"/>
        <end position="269"/>
    </location>
</feature>
<evidence type="ECO:0000256" key="11">
    <source>
        <dbReference type="ARBA" id="ARBA00023180"/>
    </source>
</evidence>
<dbReference type="GeneID" id="115628273"/>
<evidence type="ECO:0000256" key="4">
    <source>
        <dbReference type="ARBA" id="ARBA00022692"/>
    </source>
</evidence>
<keyword evidence="3" id="KW-1003">Cell membrane</keyword>
<evidence type="ECO:0000256" key="12">
    <source>
        <dbReference type="ARBA" id="ARBA00023224"/>
    </source>
</evidence>
<feature type="transmembrane region" description="Helical" evidence="13">
    <location>
        <begin position="346"/>
        <end position="368"/>
    </location>
</feature>
<comment type="subcellular location">
    <subcellularLocation>
        <location evidence="1">Cell membrane</location>
        <topology evidence="1">Multi-pass membrane protein</topology>
    </subcellularLocation>
</comment>
<evidence type="ECO:0000256" key="6">
    <source>
        <dbReference type="ARBA" id="ARBA00022989"/>
    </source>
</evidence>
<dbReference type="Gene3D" id="1.20.1070.10">
    <property type="entry name" value="Rhodopsin 7-helix transmembrane proteins"/>
    <property type="match status" value="1"/>
</dbReference>
<reference evidence="16" key="1">
    <citation type="submission" date="2025-08" db="UniProtKB">
        <authorList>
            <consortium name="RefSeq"/>
        </authorList>
    </citation>
    <scope>IDENTIFICATION</scope>
    <source>
        <strain evidence="16">11010-0011.00</strain>
        <tissue evidence="16">Whole body</tissue>
    </source>
</reference>
<keyword evidence="8 13" id="KW-0472">Membrane</keyword>
<feature type="transmembrane region" description="Helical" evidence="13">
    <location>
        <begin position="400"/>
        <end position="422"/>
    </location>
</feature>
<dbReference type="Pfam" id="PF06652">
    <property type="entry name" value="Methuselah_N"/>
    <property type="match status" value="1"/>
</dbReference>
<dbReference type="PANTHER" id="PTHR47154:SF2">
    <property type="entry name" value="G-PROTEIN COUPLED RECEPTOR MTH-RELATED"/>
    <property type="match status" value="1"/>
</dbReference>
<evidence type="ECO:0000313" key="16">
    <source>
        <dbReference type="RefSeq" id="XP_030380157.1"/>
    </source>
</evidence>
<organism evidence="15 16">
    <name type="scientific">Drosophila lebanonensis</name>
    <name type="common">Fruit fly</name>
    <name type="synonym">Scaptodrosophila lebanonensis</name>
    <dbReference type="NCBI Taxonomy" id="7225"/>
    <lineage>
        <taxon>Eukaryota</taxon>
        <taxon>Metazoa</taxon>
        <taxon>Ecdysozoa</taxon>
        <taxon>Arthropoda</taxon>
        <taxon>Hexapoda</taxon>
        <taxon>Insecta</taxon>
        <taxon>Pterygota</taxon>
        <taxon>Neoptera</taxon>
        <taxon>Endopterygota</taxon>
        <taxon>Diptera</taxon>
        <taxon>Brachycera</taxon>
        <taxon>Muscomorpha</taxon>
        <taxon>Ephydroidea</taxon>
        <taxon>Drosophilidae</taxon>
        <taxon>Scaptodrosophila</taxon>
    </lineage>
</organism>
<keyword evidence="10" id="KW-0675">Receptor</keyword>
<gene>
    <name evidence="16" type="primary">LOC115628273</name>
</gene>
<dbReference type="InterPro" id="IPR010596">
    <property type="entry name" value="Methuselah_N_dom"/>
</dbReference>
<dbReference type="GO" id="GO:0005886">
    <property type="term" value="C:plasma membrane"/>
    <property type="evidence" value="ECO:0007669"/>
    <property type="project" value="UniProtKB-SubCell"/>
</dbReference>
<evidence type="ECO:0000313" key="15">
    <source>
        <dbReference type="Proteomes" id="UP000504634"/>
    </source>
</evidence>
<evidence type="ECO:0000256" key="7">
    <source>
        <dbReference type="ARBA" id="ARBA00023040"/>
    </source>
</evidence>
<evidence type="ECO:0000256" key="10">
    <source>
        <dbReference type="ARBA" id="ARBA00023170"/>
    </source>
</evidence>
<name>A0A6J2TZ91_DROLE</name>